<accession>A0A1M5I446</accession>
<dbReference type="STRING" id="1206085.SAMN05443575_1749"/>
<keyword evidence="9" id="KW-1185">Reference proteome</keyword>
<feature type="domain" description="Major facilitator superfamily (MFS) profile" evidence="7">
    <location>
        <begin position="25"/>
        <end position="484"/>
    </location>
</feature>
<dbReference type="GO" id="GO:0005886">
    <property type="term" value="C:plasma membrane"/>
    <property type="evidence" value="ECO:0007669"/>
    <property type="project" value="UniProtKB-SubCell"/>
</dbReference>
<sequence>MSTTQAGAATPNPAEGLSARTRLIATIGAALALALASIDISVVSTAMPDIAADLDGLNLYSWVGVGYAVASAVLIPVAGKLGDMFGRKPFLLVGLAGLIGLSLACGLAQNMTQLVVFRVVQGIFAAFLMANIFTLAADVYTAENRTKVQGIFFSVSGLSMVVGPPVGGFITDHWSWRWVFYVAIPIGVVSFAMMLAAVPRVASSAKARDIDFAGMAALIAGLVPILIALSLTGDNHAWTSPGVLVPLVVGAVMLVVFFLIETRVAENPIVPFGMFRSNQVSVMAGVAFVSAFAMMGTLYYVPLLYQGVLGVSATYSGSLVIPMTLALMLIPPFATKALLAVKRYRVLGVLAFALMALGFVVLTRVDADSSHALPLGAMILIGVGIAIAFPMATSVTQSAVDMKQIGTATSQIQFWRMIAGPVCLAILGSIFTSSVGTAIGTDGSGLSTIDRGDLAHGLHLAFVASFVVSLIGVVICLVLREVPIIDMKAMMKKMSGAGPKPAGPTDSSEGGADGSSGGPEGVAAAPEKPSPSGREPAAAGG</sequence>
<evidence type="ECO:0000313" key="8">
    <source>
        <dbReference type="EMBL" id="SHG23108.1"/>
    </source>
</evidence>
<dbReference type="RefSeq" id="WP_073388648.1">
    <property type="nucleotide sequence ID" value="NZ_FQVU01000002.1"/>
</dbReference>
<dbReference type="SUPFAM" id="SSF103473">
    <property type="entry name" value="MFS general substrate transporter"/>
    <property type="match status" value="1"/>
</dbReference>
<evidence type="ECO:0000313" key="9">
    <source>
        <dbReference type="Proteomes" id="UP000186132"/>
    </source>
</evidence>
<dbReference type="OrthoDB" id="7375466at2"/>
<feature type="transmembrane region" description="Helical" evidence="6">
    <location>
        <begin position="346"/>
        <end position="365"/>
    </location>
</feature>
<evidence type="ECO:0000256" key="2">
    <source>
        <dbReference type="ARBA" id="ARBA00022692"/>
    </source>
</evidence>
<evidence type="ECO:0000259" key="7">
    <source>
        <dbReference type="PROSITE" id="PS50850"/>
    </source>
</evidence>
<feature type="transmembrane region" description="Helical" evidence="6">
    <location>
        <begin position="115"/>
        <end position="136"/>
    </location>
</feature>
<gene>
    <name evidence="8" type="ORF">SAMN05443575_1749</name>
</gene>
<dbReference type="Pfam" id="PF07690">
    <property type="entry name" value="MFS_1"/>
    <property type="match status" value="1"/>
</dbReference>
<dbReference type="InterPro" id="IPR011701">
    <property type="entry name" value="MFS"/>
</dbReference>
<feature type="transmembrane region" description="Helical" evidence="6">
    <location>
        <begin position="371"/>
        <end position="393"/>
    </location>
</feature>
<dbReference type="GO" id="GO:0022857">
    <property type="term" value="F:transmembrane transporter activity"/>
    <property type="evidence" value="ECO:0007669"/>
    <property type="project" value="InterPro"/>
</dbReference>
<feature type="transmembrane region" description="Helical" evidence="6">
    <location>
        <begin position="459"/>
        <end position="482"/>
    </location>
</feature>
<dbReference type="PANTHER" id="PTHR23501:SF197">
    <property type="entry name" value="COMD"/>
    <property type="match status" value="1"/>
</dbReference>
<protein>
    <submittedName>
        <fullName evidence="8">Drug resistance transporter, EmrB/QacA subfamily</fullName>
    </submittedName>
</protein>
<feature type="transmembrane region" description="Helical" evidence="6">
    <location>
        <begin position="210"/>
        <end position="231"/>
    </location>
</feature>
<dbReference type="PANTHER" id="PTHR23501">
    <property type="entry name" value="MAJOR FACILITATOR SUPERFAMILY"/>
    <property type="match status" value="1"/>
</dbReference>
<dbReference type="InterPro" id="IPR036259">
    <property type="entry name" value="MFS_trans_sf"/>
</dbReference>
<feature type="transmembrane region" description="Helical" evidence="6">
    <location>
        <begin position="59"/>
        <end position="78"/>
    </location>
</feature>
<dbReference type="Gene3D" id="1.20.1250.20">
    <property type="entry name" value="MFS general substrate transporter like domains"/>
    <property type="match status" value="2"/>
</dbReference>
<dbReference type="PROSITE" id="PS50850">
    <property type="entry name" value="MFS"/>
    <property type="match status" value="1"/>
</dbReference>
<feature type="compositionally biased region" description="Gly residues" evidence="5">
    <location>
        <begin position="511"/>
        <end position="520"/>
    </location>
</feature>
<name>A0A1M5I446_9ACTN</name>
<evidence type="ECO:0000256" key="3">
    <source>
        <dbReference type="ARBA" id="ARBA00022989"/>
    </source>
</evidence>
<evidence type="ECO:0000256" key="1">
    <source>
        <dbReference type="ARBA" id="ARBA00004651"/>
    </source>
</evidence>
<evidence type="ECO:0000256" key="5">
    <source>
        <dbReference type="SAM" id="MobiDB-lite"/>
    </source>
</evidence>
<feature type="transmembrane region" description="Helical" evidence="6">
    <location>
        <begin position="23"/>
        <end position="47"/>
    </location>
</feature>
<proteinExistence type="predicted"/>
<feature type="region of interest" description="Disordered" evidence="5">
    <location>
        <begin position="495"/>
        <end position="541"/>
    </location>
</feature>
<keyword evidence="4 6" id="KW-0472">Membrane</keyword>
<evidence type="ECO:0000256" key="4">
    <source>
        <dbReference type="ARBA" id="ARBA00023136"/>
    </source>
</evidence>
<feature type="transmembrane region" description="Helical" evidence="6">
    <location>
        <begin position="178"/>
        <end position="198"/>
    </location>
</feature>
<keyword evidence="2 6" id="KW-0812">Transmembrane</keyword>
<feature type="transmembrane region" description="Helical" evidence="6">
    <location>
        <begin position="280"/>
        <end position="301"/>
    </location>
</feature>
<feature type="transmembrane region" description="Helical" evidence="6">
    <location>
        <begin position="148"/>
        <end position="166"/>
    </location>
</feature>
<dbReference type="AlphaFoldDB" id="A0A1M5I446"/>
<feature type="compositionally biased region" description="Low complexity" evidence="5">
    <location>
        <begin position="495"/>
        <end position="510"/>
    </location>
</feature>
<feature type="transmembrane region" description="Helical" evidence="6">
    <location>
        <begin position="313"/>
        <end position="334"/>
    </location>
</feature>
<reference evidence="8 9" key="1">
    <citation type="submission" date="2016-11" db="EMBL/GenBank/DDBJ databases">
        <authorList>
            <person name="Jaros S."/>
            <person name="Januszkiewicz K."/>
            <person name="Wedrychowicz H."/>
        </authorList>
    </citation>
    <scope>NUCLEOTIDE SEQUENCE [LARGE SCALE GENOMIC DNA]</scope>
    <source>
        <strain evidence="8 9">DSM 45627</strain>
    </source>
</reference>
<dbReference type="EMBL" id="FQVU01000002">
    <property type="protein sequence ID" value="SHG23108.1"/>
    <property type="molecule type" value="Genomic_DNA"/>
</dbReference>
<keyword evidence="3 6" id="KW-1133">Transmembrane helix</keyword>
<organism evidence="8 9">
    <name type="scientific">Jatrophihabitans endophyticus</name>
    <dbReference type="NCBI Taxonomy" id="1206085"/>
    <lineage>
        <taxon>Bacteria</taxon>
        <taxon>Bacillati</taxon>
        <taxon>Actinomycetota</taxon>
        <taxon>Actinomycetes</taxon>
        <taxon>Jatrophihabitantales</taxon>
        <taxon>Jatrophihabitantaceae</taxon>
        <taxon>Jatrophihabitans</taxon>
    </lineage>
</organism>
<dbReference type="Proteomes" id="UP000186132">
    <property type="component" value="Unassembled WGS sequence"/>
</dbReference>
<dbReference type="InterPro" id="IPR020846">
    <property type="entry name" value="MFS_dom"/>
</dbReference>
<feature type="transmembrane region" description="Helical" evidence="6">
    <location>
        <begin position="414"/>
        <end position="439"/>
    </location>
</feature>
<feature type="transmembrane region" description="Helical" evidence="6">
    <location>
        <begin position="90"/>
        <end position="109"/>
    </location>
</feature>
<evidence type="ECO:0000256" key="6">
    <source>
        <dbReference type="SAM" id="Phobius"/>
    </source>
</evidence>
<comment type="subcellular location">
    <subcellularLocation>
        <location evidence="1">Cell membrane</location>
        <topology evidence="1">Multi-pass membrane protein</topology>
    </subcellularLocation>
</comment>
<feature type="transmembrane region" description="Helical" evidence="6">
    <location>
        <begin position="243"/>
        <end position="260"/>
    </location>
</feature>